<dbReference type="AlphaFoldDB" id="A0A1F5ZN93"/>
<feature type="transmembrane region" description="Helical" evidence="1">
    <location>
        <begin position="122"/>
        <end position="142"/>
    </location>
</feature>
<evidence type="ECO:0000256" key="1">
    <source>
        <dbReference type="SAM" id="Phobius"/>
    </source>
</evidence>
<keyword evidence="1" id="KW-1133">Transmembrane helix</keyword>
<feature type="transmembrane region" description="Helical" evidence="1">
    <location>
        <begin position="34"/>
        <end position="54"/>
    </location>
</feature>
<name>A0A1F5ZN93_9BACT</name>
<feature type="transmembrane region" description="Helical" evidence="1">
    <location>
        <begin position="74"/>
        <end position="102"/>
    </location>
</feature>
<evidence type="ECO:0000313" key="2">
    <source>
        <dbReference type="EMBL" id="OGG13976.1"/>
    </source>
</evidence>
<sequence>MLTGLIIIATAGLLAVLSHRHDRLSNKILKNVPLNEWLGIGVFPIFLYIGWAIIIKNILQRPNIGIFFLDDIDILAIMLLCLIYGYVAVALHFASKVLWIYLKGNKKSMAYRVNEMFHGKMSHYLGFLNLLIVFLTVSLLELNHPVEYPIFRSYLTYIVIVGIVSGLAMSKTVFYTNEWFGGYNKPLFFVTIVLLSILIFIFKTLSLSYAFYPIGLFIHTFYISMLLAMLVRQIVIFSNLPDRRKLKFLSRILSV</sequence>
<organism evidence="2 3">
    <name type="scientific">Candidatus Gottesmanbacteria bacterium RIFCSPHIGHO2_02_FULL_39_11</name>
    <dbReference type="NCBI Taxonomy" id="1798382"/>
    <lineage>
        <taxon>Bacteria</taxon>
        <taxon>Candidatus Gottesmaniibacteriota</taxon>
    </lineage>
</organism>
<proteinExistence type="predicted"/>
<evidence type="ECO:0000313" key="3">
    <source>
        <dbReference type="Proteomes" id="UP000176923"/>
    </source>
</evidence>
<feature type="transmembrane region" description="Helical" evidence="1">
    <location>
        <begin position="186"/>
        <end position="202"/>
    </location>
</feature>
<dbReference type="STRING" id="1798382.A3D77_03240"/>
<feature type="transmembrane region" description="Helical" evidence="1">
    <location>
        <begin position="154"/>
        <end position="174"/>
    </location>
</feature>
<keyword evidence="1" id="KW-0472">Membrane</keyword>
<reference evidence="2 3" key="1">
    <citation type="journal article" date="2016" name="Nat. Commun.">
        <title>Thousands of microbial genomes shed light on interconnected biogeochemical processes in an aquifer system.</title>
        <authorList>
            <person name="Anantharaman K."/>
            <person name="Brown C.T."/>
            <person name="Hug L.A."/>
            <person name="Sharon I."/>
            <person name="Castelle C.J."/>
            <person name="Probst A.J."/>
            <person name="Thomas B.C."/>
            <person name="Singh A."/>
            <person name="Wilkins M.J."/>
            <person name="Karaoz U."/>
            <person name="Brodie E.L."/>
            <person name="Williams K.H."/>
            <person name="Hubbard S.S."/>
            <person name="Banfield J.F."/>
        </authorList>
    </citation>
    <scope>NUCLEOTIDE SEQUENCE [LARGE SCALE GENOMIC DNA]</scope>
</reference>
<dbReference type="EMBL" id="MFJL01000032">
    <property type="protein sequence ID" value="OGG13976.1"/>
    <property type="molecule type" value="Genomic_DNA"/>
</dbReference>
<protein>
    <submittedName>
        <fullName evidence="2">Uncharacterized protein</fullName>
    </submittedName>
</protein>
<comment type="caution">
    <text evidence="2">The sequence shown here is derived from an EMBL/GenBank/DDBJ whole genome shotgun (WGS) entry which is preliminary data.</text>
</comment>
<accession>A0A1F5ZN93</accession>
<keyword evidence="1" id="KW-0812">Transmembrane</keyword>
<feature type="transmembrane region" description="Helical" evidence="1">
    <location>
        <begin position="209"/>
        <end position="231"/>
    </location>
</feature>
<gene>
    <name evidence="2" type="ORF">A3D77_03240</name>
</gene>
<dbReference type="Proteomes" id="UP000176923">
    <property type="component" value="Unassembled WGS sequence"/>
</dbReference>